<dbReference type="EMBL" id="LSBJ02000006">
    <property type="protein sequence ID" value="OAQ63611.1"/>
    <property type="molecule type" value="Genomic_DNA"/>
</dbReference>
<reference evidence="3 4" key="1">
    <citation type="journal article" date="2016" name="PLoS Pathog.">
        <title>Biosynthesis of antibiotic leucinostatins in bio-control fungus Purpureocillium lilacinum and their inhibition on phytophthora revealed by genome mining.</title>
        <authorList>
            <person name="Wang G."/>
            <person name="Liu Z."/>
            <person name="Lin R."/>
            <person name="Li E."/>
            <person name="Mao Z."/>
            <person name="Ling J."/>
            <person name="Yang Y."/>
            <person name="Yin W.B."/>
            <person name="Xie B."/>
        </authorList>
    </citation>
    <scope>NUCLEOTIDE SEQUENCE [LARGE SCALE GENOMIC DNA]</scope>
    <source>
        <strain evidence="3">170</strain>
    </source>
</reference>
<evidence type="ECO:0000313" key="3">
    <source>
        <dbReference type="EMBL" id="OAQ63611.1"/>
    </source>
</evidence>
<dbReference type="GO" id="GO:0004801">
    <property type="term" value="F:transaldolase activity"/>
    <property type="evidence" value="ECO:0007669"/>
    <property type="project" value="TreeGrafter"/>
</dbReference>
<dbReference type="InterPro" id="IPR013785">
    <property type="entry name" value="Aldolase_TIM"/>
</dbReference>
<dbReference type="GeneID" id="28856409"/>
<dbReference type="GO" id="GO:0140911">
    <property type="term" value="F:pore-forming activity"/>
    <property type="evidence" value="ECO:0007669"/>
    <property type="project" value="InterPro"/>
</dbReference>
<dbReference type="PROSITE" id="PS00276">
    <property type="entry name" value="CHANNEL_COLICIN"/>
    <property type="match status" value="1"/>
</dbReference>
<evidence type="ECO:0000259" key="2">
    <source>
        <dbReference type="PROSITE" id="PS00276"/>
    </source>
</evidence>
<dbReference type="GO" id="GO:0005975">
    <property type="term" value="P:carbohydrate metabolic process"/>
    <property type="evidence" value="ECO:0007669"/>
    <property type="project" value="InterPro"/>
</dbReference>
<keyword evidence="4" id="KW-1185">Reference proteome</keyword>
<dbReference type="Proteomes" id="UP000078397">
    <property type="component" value="Unassembled WGS sequence"/>
</dbReference>
<sequence>MANDQLILALSFQRLAYFELKQIEYNSRRLLHHHIIAEASIDASALRNMQGSLNSVEFLVEILMVKLQLPLIHRVTGHVHISTNPKLCYSTRATVANAHRLLYLCMGLDQDVDLKRICIDIPATWEGIMACGILQKQGIATLATAVFSLEQAALAALLNCTYVSLFINELKVHFRQGYVDYENTSHEVCRQIHALYMYMQSSTEIMAASFTSVQDVMDLAGTRHIIVSQRLLYELRSINADAWYGQLGAYFARAPAGDHWETRDWRPLMVSKESAWKLAFARSGFGRNEAKTIQAINYLCDFQDQLEQLVALIIAANQPAENLGATTH</sequence>
<proteinExistence type="predicted"/>
<dbReference type="Pfam" id="PF00923">
    <property type="entry name" value="TAL_FSA"/>
    <property type="match status" value="1"/>
</dbReference>
<dbReference type="STRING" id="1380566.A0A179FED6"/>
<dbReference type="GO" id="GO:0009052">
    <property type="term" value="P:pentose-phosphate shunt, non-oxidative branch"/>
    <property type="evidence" value="ECO:0007669"/>
    <property type="project" value="TreeGrafter"/>
</dbReference>
<feature type="domain" description="Channel forming colicins" evidence="2">
    <location>
        <begin position="262"/>
        <end position="273"/>
    </location>
</feature>
<dbReference type="GO" id="GO:0050829">
    <property type="term" value="P:defense response to Gram-negative bacterium"/>
    <property type="evidence" value="ECO:0007669"/>
    <property type="project" value="InterPro"/>
</dbReference>
<dbReference type="Gene3D" id="3.20.20.70">
    <property type="entry name" value="Aldolase class I"/>
    <property type="match status" value="1"/>
</dbReference>
<dbReference type="PANTHER" id="PTHR10683:SF34">
    <property type="entry name" value="TRANSALDOLASE"/>
    <property type="match status" value="1"/>
</dbReference>
<evidence type="ECO:0000313" key="4">
    <source>
        <dbReference type="Proteomes" id="UP000078397"/>
    </source>
</evidence>
<dbReference type="InterPro" id="IPR001585">
    <property type="entry name" value="TAL/FSA"/>
</dbReference>
<dbReference type="SUPFAM" id="SSF51569">
    <property type="entry name" value="Aldolase"/>
    <property type="match status" value="1"/>
</dbReference>
<gene>
    <name evidence="3" type="ORF">VFPPC_14647</name>
</gene>
<evidence type="ECO:0000256" key="1">
    <source>
        <dbReference type="ARBA" id="ARBA00023270"/>
    </source>
</evidence>
<dbReference type="RefSeq" id="XP_018141191.1">
    <property type="nucleotide sequence ID" value="XM_018292415.1"/>
</dbReference>
<dbReference type="OrthoDB" id="1711136at2759"/>
<comment type="caution">
    <text evidence="3">The sequence shown here is derived from an EMBL/GenBank/DDBJ whole genome shotgun (WGS) entry which is preliminary data.</text>
</comment>
<dbReference type="GO" id="GO:0016020">
    <property type="term" value="C:membrane"/>
    <property type="evidence" value="ECO:0007669"/>
    <property type="project" value="InterPro"/>
</dbReference>
<keyword evidence="1" id="KW-0704">Schiff base</keyword>
<accession>A0A179FED6</accession>
<organism evidence="3 4">
    <name type="scientific">Pochonia chlamydosporia 170</name>
    <dbReference type="NCBI Taxonomy" id="1380566"/>
    <lineage>
        <taxon>Eukaryota</taxon>
        <taxon>Fungi</taxon>
        <taxon>Dikarya</taxon>
        <taxon>Ascomycota</taxon>
        <taxon>Pezizomycotina</taxon>
        <taxon>Sordariomycetes</taxon>
        <taxon>Hypocreomycetidae</taxon>
        <taxon>Hypocreales</taxon>
        <taxon>Clavicipitaceae</taxon>
        <taxon>Pochonia</taxon>
    </lineage>
</organism>
<dbReference type="PANTHER" id="PTHR10683">
    <property type="entry name" value="TRANSALDOLASE"/>
    <property type="match status" value="1"/>
</dbReference>
<dbReference type="AlphaFoldDB" id="A0A179FED6"/>
<dbReference type="InterPro" id="IPR000293">
    <property type="entry name" value="Channel_colicin_C"/>
</dbReference>
<dbReference type="GO" id="GO:0031640">
    <property type="term" value="P:killing of cells of another organism"/>
    <property type="evidence" value="ECO:0007669"/>
    <property type="project" value="InterPro"/>
</dbReference>
<protein>
    <submittedName>
        <fullName evidence="3">Transaldolase</fullName>
    </submittedName>
</protein>
<name>A0A179FED6_METCM</name>
<dbReference type="KEGG" id="pchm:VFPPC_14647"/>